<dbReference type="GO" id="GO:0000245">
    <property type="term" value="P:spliceosomal complex assembly"/>
    <property type="evidence" value="ECO:0007669"/>
    <property type="project" value="TreeGrafter"/>
</dbReference>
<evidence type="ECO:0000256" key="7">
    <source>
        <dbReference type="SAM" id="MobiDB-lite"/>
    </source>
</evidence>
<dbReference type="EMBL" id="VLTN01000013">
    <property type="protein sequence ID" value="KAA0154096.1"/>
    <property type="molecule type" value="Genomic_DNA"/>
</dbReference>
<dbReference type="SUPFAM" id="SSF48452">
    <property type="entry name" value="TPR-like"/>
    <property type="match status" value="4"/>
</dbReference>
<feature type="compositionally biased region" description="Basic and acidic residues" evidence="7">
    <location>
        <begin position="693"/>
        <end position="714"/>
    </location>
</feature>
<comment type="caution">
    <text evidence="9">The sequence shown here is derived from an EMBL/GenBank/DDBJ whole genome shotgun (WGS) entry which is preliminary data.</text>
</comment>
<evidence type="ECO:0000313" key="11">
    <source>
        <dbReference type="EMBL" id="KAA0166835.1"/>
    </source>
</evidence>
<protein>
    <recommendedName>
        <fullName evidence="8">Pre-mRNA-splicing factor Syf1/CRNKL1-like C-terminal HAT-repeats domain-containing protein</fullName>
    </recommendedName>
</protein>
<dbReference type="InterPro" id="IPR045075">
    <property type="entry name" value="Syf1-like"/>
</dbReference>
<evidence type="ECO:0000313" key="14">
    <source>
        <dbReference type="Proteomes" id="UP000325113"/>
    </source>
</evidence>
<feature type="domain" description="Pre-mRNA-splicing factor Syf1/CRNKL1-like C-terminal HAT-repeats" evidence="8">
    <location>
        <begin position="387"/>
        <end position="538"/>
    </location>
</feature>
<comment type="subcellular location">
    <subcellularLocation>
        <location evidence="1">Nucleus</location>
    </subcellularLocation>
</comment>
<dbReference type="Proteomes" id="UP000325113">
    <property type="component" value="Unassembled WGS sequence"/>
</dbReference>
<dbReference type="InterPro" id="IPR055430">
    <property type="entry name" value="HAT_Syf1_CNRKL1_C"/>
</dbReference>
<keyword evidence="3" id="KW-0507">mRNA processing</keyword>
<evidence type="ECO:0000256" key="4">
    <source>
        <dbReference type="ARBA" id="ARBA00022737"/>
    </source>
</evidence>
<keyword evidence="4" id="KW-0677">Repeat</keyword>
<proteinExistence type="inferred from homology"/>
<evidence type="ECO:0000313" key="9">
    <source>
        <dbReference type="EMBL" id="KAA0154096.1"/>
    </source>
</evidence>
<dbReference type="Proteomes" id="UP000324907">
    <property type="component" value="Unassembled WGS sequence"/>
</dbReference>
<evidence type="ECO:0000256" key="5">
    <source>
        <dbReference type="ARBA" id="ARBA00023187"/>
    </source>
</evidence>
<evidence type="ECO:0000256" key="6">
    <source>
        <dbReference type="ARBA" id="ARBA00023242"/>
    </source>
</evidence>
<keyword evidence="6" id="KW-0539">Nucleus</keyword>
<dbReference type="FunFam" id="1.25.40.10:FF:000075">
    <property type="entry name" value="Crooked neck pre-mRNA-splicing factor 1"/>
    <property type="match status" value="1"/>
</dbReference>
<dbReference type="PANTHER" id="PTHR11246">
    <property type="entry name" value="PRE-MRNA SPLICING FACTOR"/>
    <property type="match status" value="1"/>
</dbReference>
<sequence>MDIIKKNMALASSGAGKVRNRAPADVQITAEQLVYDANQRMLEKPQQPAVREVITDPEELAQYRSKRRKELEDSIRSHRYNVQLYLTYAKFEEEQKEFDRARSVLERGLDVDYKDTRMWNRYVTMELRNKFVNRARNVLDRVVTLLPRHNQFWYKYAWLEEAVGNLNNARGVFERWMRWEPEDKAWITYIKFEVRAGETDRARAIYERFLAARPTQDGYLRYAKWEERHDQLALARRVYERALDELHADERDDALFTAFAEFEARCGEMERARAIFKLAMSALPPALTRDVQTRFVQFEKQHGGREGIESAMLERRREEYAKAVEENALDYDAWFDWARMEEAGGDVPRIREVYERAIAAVPPVKEKRYWRRYIYLWLSYAVFEELGAADVGRAREVYATCLKLVPHKKFTFAKVWVMAAHLEVRQGDIGKARRLLGRALGVCPKPKLFKEYIDLEARLGEVERVRLLYTKYLQFCPHDVDVWVAFAQLETELGEPERARAIFALGVDQPVLDRPEVLWQAFIDFETEAGDADRCRELYNRLLDRTNHVRAFLDFARFEATHGASFENSRAVLKRAEALFKETGQKEERALVLRELLEVEQSAAAAEGVASTAALRQAEALQPTAVKQRRPIVGQDGTAAGFEEFYDYVFPEERKATGLKLLEKARLWKAKLKAQQAAKAKAEAAIAAGDGGAESRKRPRSPADADMGKEDVEE</sequence>
<dbReference type="Pfam" id="PF23241">
    <property type="entry name" value="HAT_PRP39_C"/>
    <property type="match status" value="2"/>
</dbReference>
<feature type="region of interest" description="Disordered" evidence="7">
    <location>
        <begin position="684"/>
        <end position="714"/>
    </location>
</feature>
<organism evidence="9 12">
    <name type="scientific">Cafeteria roenbergensis</name>
    <name type="common">Marine flagellate</name>
    <dbReference type="NCBI Taxonomy" id="33653"/>
    <lineage>
        <taxon>Eukaryota</taxon>
        <taxon>Sar</taxon>
        <taxon>Stramenopiles</taxon>
        <taxon>Bigyra</taxon>
        <taxon>Opalozoa</taxon>
        <taxon>Bicosoecida</taxon>
        <taxon>Cafeteriaceae</taxon>
        <taxon>Cafeteria</taxon>
    </lineage>
</organism>
<dbReference type="GO" id="GO:0071011">
    <property type="term" value="C:precatalytic spliceosome"/>
    <property type="evidence" value="ECO:0007669"/>
    <property type="project" value="TreeGrafter"/>
</dbReference>
<evidence type="ECO:0000259" key="8">
    <source>
        <dbReference type="Pfam" id="PF23231"/>
    </source>
</evidence>
<reference evidence="12 13" key="1">
    <citation type="submission" date="2019-07" db="EMBL/GenBank/DDBJ databases">
        <title>Genomes of Cafeteria roenbergensis.</title>
        <authorList>
            <person name="Fischer M.G."/>
            <person name="Hackl T."/>
            <person name="Roman M."/>
        </authorList>
    </citation>
    <scope>NUCLEOTIDE SEQUENCE [LARGE SCALE GENOMIC DNA]</scope>
    <source>
        <strain evidence="9 12">BVI</strain>
        <strain evidence="11 14">Cflag</strain>
        <strain evidence="10 13">RCC970-E3</strain>
    </source>
</reference>
<evidence type="ECO:0000256" key="2">
    <source>
        <dbReference type="ARBA" id="ARBA00008644"/>
    </source>
</evidence>
<dbReference type="InterPro" id="IPR011990">
    <property type="entry name" value="TPR-like_helical_dom_sf"/>
</dbReference>
<gene>
    <name evidence="10" type="ORF">FNF28_05114</name>
    <name evidence="9" type="ORF">FNF29_02719</name>
    <name evidence="11" type="ORF">FNF31_01210</name>
</gene>
<keyword evidence="12" id="KW-1185">Reference proteome</keyword>
<dbReference type="GO" id="GO:0071007">
    <property type="term" value="C:U2-type catalytic step 2 spliceosome"/>
    <property type="evidence" value="ECO:0007669"/>
    <property type="project" value="TreeGrafter"/>
</dbReference>
<dbReference type="InterPro" id="IPR059164">
    <property type="entry name" value="HAT_PRP39_C"/>
</dbReference>
<dbReference type="SMART" id="SM00386">
    <property type="entry name" value="HAT"/>
    <property type="match status" value="14"/>
</dbReference>
<dbReference type="GO" id="GO:0071014">
    <property type="term" value="C:post-mRNA release spliceosomal complex"/>
    <property type="evidence" value="ECO:0007669"/>
    <property type="project" value="TreeGrafter"/>
</dbReference>
<name>A0A5A8CLX7_CAFRO</name>
<evidence type="ECO:0000313" key="13">
    <source>
        <dbReference type="Proteomes" id="UP000324907"/>
    </source>
</evidence>
<dbReference type="AlphaFoldDB" id="A0A5A8CLX7"/>
<evidence type="ECO:0000256" key="3">
    <source>
        <dbReference type="ARBA" id="ARBA00022664"/>
    </source>
</evidence>
<evidence type="ECO:0000256" key="1">
    <source>
        <dbReference type="ARBA" id="ARBA00004123"/>
    </source>
</evidence>
<dbReference type="PANTHER" id="PTHR11246:SF3">
    <property type="entry name" value="CROOKED NECK-LIKE PROTEIN 1"/>
    <property type="match status" value="1"/>
</dbReference>
<dbReference type="Gene3D" id="1.25.40.10">
    <property type="entry name" value="Tetratricopeptide repeat domain"/>
    <property type="match status" value="3"/>
</dbReference>
<dbReference type="EMBL" id="VLTM01000007">
    <property type="protein sequence ID" value="KAA0166835.1"/>
    <property type="molecule type" value="Genomic_DNA"/>
</dbReference>
<comment type="similarity">
    <text evidence="2">Belongs to the crooked-neck family.</text>
</comment>
<accession>A0A5A8CLX7</accession>
<dbReference type="EMBL" id="VLTL01000097">
    <property type="protein sequence ID" value="KAA0161235.1"/>
    <property type="molecule type" value="Genomic_DNA"/>
</dbReference>
<dbReference type="Proteomes" id="UP000323011">
    <property type="component" value="Unassembled WGS sequence"/>
</dbReference>
<dbReference type="FunFam" id="1.25.40.10:FF:000072">
    <property type="entry name" value="Crooked neck-like protein 1"/>
    <property type="match status" value="1"/>
</dbReference>
<dbReference type="GO" id="GO:0000974">
    <property type="term" value="C:Prp19 complex"/>
    <property type="evidence" value="ECO:0007669"/>
    <property type="project" value="TreeGrafter"/>
</dbReference>
<dbReference type="InterPro" id="IPR003107">
    <property type="entry name" value="HAT"/>
</dbReference>
<evidence type="ECO:0000313" key="10">
    <source>
        <dbReference type="EMBL" id="KAA0161235.1"/>
    </source>
</evidence>
<dbReference type="OMA" id="HIKVWIS"/>
<evidence type="ECO:0000313" key="12">
    <source>
        <dbReference type="Proteomes" id="UP000323011"/>
    </source>
</evidence>
<dbReference type="Pfam" id="PF23231">
    <property type="entry name" value="HAT_Syf1_CNRKL1_C"/>
    <property type="match status" value="1"/>
</dbReference>
<keyword evidence="5" id="KW-0508">mRNA splicing</keyword>